<dbReference type="Proteomes" id="UP000800094">
    <property type="component" value="Unassembled WGS sequence"/>
</dbReference>
<dbReference type="EMBL" id="ML987197">
    <property type="protein sequence ID" value="KAF2247113.1"/>
    <property type="molecule type" value="Genomic_DNA"/>
</dbReference>
<keyword evidence="2" id="KW-1185">Reference proteome</keyword>
<organism evidence="1 2">
    <name type="scientific">Trematosphaeria pertusa</name>
    <dbReference type="NCBI Taxonomy" id="390896"/>
    <lineage>
        <taxon>Eukaryota</taxon>
        <taxon>Fungi</taxon>
        <taxon>Dikarya</taxon>
        <taxon>Ascomycota</taxon>
        <taxon>Pezizomycotina</taxon>
        <taxon>Dothideomycetes</taxon>
        <taxon>Pleosporomycetidae</taxon>
        <taxon>Pleosporales</taxon>
        <taxon>Massarineae</taxon>
        <taxon>Trematosphaeriaceae</taxon>
        <taxon>Trematosphaeria</taxon>
    </lineage>
</organism>
<dbReference type="GeneID" id="54588967"/>
<evidence type="ECO:0000313" key="2">
    <source>
        <dbReference type="Proteomes" id="UP000800094"/>
    </source>
</evidence>
<name>A0A6A6IC98_9PLEO</name>
<dbReference type="RefSeq" id="XP_033682117.1">
    <property type="nucleotide sequence ID" value="XM_033835637.1"/>
</dbReference>
<accession>A0A6A6IC98</accession>
<sequence>MAANETFSWVEGHYPGLFHESEHHPGLYPPQKRNWATFLSSRSQRRLDWYIVYEFLPLKTRHHQFSFAEDFSELWYRALLGQDEHRNILIEEGNSTAKVTMTLVWTTIPGVSILATNRQIQAEAGSILLPRLEAIKMAPIKIISNTPGLFVYRLQRILTCLAFPEEDCNGSKDLRNLLPHAHIHFAQYTRNTDMTPIREVQIAVNNRFIDRDNLHKADDRARILQLAYQGLQSSQSAVFGSRKLQVQVRPALLSEIEQSALEANIALWTWTIGNGAILPAPIVQNSGVKKWIIGGGDVIRASEWEAGWAEGEYFWPEQK</sequence>
<reference evidence="1" key="1">
    <citation type="journal article" date="2020" name="Stud. Mycol.">
        <title>101 Dothideomycetes genomes: a test case for predicting lifestyles and emergence of pathogens.</title>
        <authorList>
            <person name="Haridas S."/>
            <person name="Albert R."/>
            <person name="Binder M."/>
            <person name="Bloem J."/>
            <person name="Labutti K."/>
            <person name="Salamov A."/>
            <person name="Andreopoulos B."/>
            <person name="Baker S."/>
            <person name="Barry K."/>
            <person name="Bills G."/>
            <person name="Bluhm B."/>
            <person name="Cannon C."/>
            <person name="Castanera R."/>
            <person name="Culley D."/>
            <person name="Daum C."/>
            <person name="Ezra D."/>
            <person name="Gonzalez J."/>
            <person name="Henrissat B."/>
            <person name="Kuo A."/>
            <person name="Liang C."/>
            <person name="Lipzen A."/>
            <person name="Lutzoni F."/>
            <person name="Magnuson J."/>
            <person name="Mondo S."/>
            <person name="Nolan M."/>
            <person name="Ohm R."/>
            <person name="Pangilinan J."/>
            <person name="Park H.-J."/>
            <person name="Ramirez L."/>
            <person name="Alfaro M."/>
            <person name="Sun H."/>
            <person name="Tritt A."/>
            <person name="Yoshinaga Y."/>
            <person name="Zwiers L.-H."/>
            <person name="Turgeon B."/>
            <person name="Goodwin S."/>
            <person name="Spatafora J."/>
            <person name="Crous P."/>
            <person name="Grigoriev I."/>
        </authorList>
    </citation>
    <scope>NUCLEOTIDE SEQUENCE</scope>
    <source>
        <strain evidence="1">CBS 122368</strain>
    </source>
</reference>
<gene>
    <name evidence="1" type="ORF">BU26DRAFT_606144</name>
</gene>
<evidence type="ECO:0000313" key="1">
    <source>
        <dbReference type="EMBL" id="KAF2247113.1"/>
    </source>
</evidence>
<proteinExistence type="predicted"/>
<protein>
    <submittedName>
        <fullName evidence="1">Uncharacterized protein</fullName>
    </submittedName>
</protein>
<dbReference type="AlphaFoldDB" id="A0A6A6IC98"/>